<evidence type="ECO:0000313" key="8">
    <source>
        <dbReference type="EMBL" id="EAT42899.1"/>
    </source>
</evidence>
<dbReference type="FunFam" id="2.40.10.10:FF:000034">
    <property type="entry name" value="Eupolytin"/>
    <property type="match status" value="1"/>
</dbReference>
<reference evidence="8" key="3">
    <citation type="submission" date="2012-09" db="EMBL/GenBank/DDBJ databases">
        <authorList>
            <consortium name="VectorBase"/>
        </authorList>
    </citation>
    <scope>NUCLEOTIDE SEQUENCE</scope>
    <source>
        <strain evidence="8">Liverpool</strain>
    </source>
</reference>
<dbReference type="InterPro" id="IPR001254">
    <property type="entry name" value="Trypsin_dom"/>
</dbReference>
<keyword evidence="3" id="KW-0720">Serine protease</keyword>
<evidence type="ECO:0000256" key="4">
    <source>
        <dbReference type="ARBA" id="ARBA00023157"/>
    </source>
</evidence>
<dbReference type="CDD" id="cd00190">
    <property type="entry name" value="Tryp_SPc"/>
    <property type="match status" value="1"/>
</dbReference>
<dbReference type="HOGENOM" id="CLU_006842_7_1_1"/>
<dbReference type="Gene3D" id="2.40.10.10">
    <property type="entry name" value="Trypsin-like serine proteases"/>
    <property type="match status" value="1"/>
</dbReference>
<dbReference type="EMBL" id="CH477349">
    <property type="protein sequence ID" value="EAT42899.1"/>
    <property type="molecule type" value="Genomic_DNA"/>
</dbReference>
<name>Q179J1_AEDAE</name>
<evidence type="ECO:0000313" key="9">
    <source>
        <dbReference type="Proteomes" id="UP000682892"/>
    </source>
</evidence>
<dbReference type="InterPro" id="IPR001314">
    <property type="entry name" value="Peptidase_S1A"/>
</dbReference>
<dbReference type="PROSITE" id="PS00134">
    <property type="entry name" value="TRYPSIN_HIS"/>
    <property type="match status" value="1"/>
</dbReference>
<reference evidence="8" key="1">
    <citation type="submission" date="2005-10" db="EMBL/GenBank/DDBJ databases">
        <authorList>
            <person name="Loftus B.J."/>
            <person name="Nene V.M."/>
            <person name="Hannick L.I."/>
            <person name="Bidwell S."/>
            <person name="Haas B."/>
            <person name="Amedeo P."/>
            <person name="Orvis J."/>
            <person name="Wortman J.R."/>
            <person name="White O.R."/>
            <person name="Salzberg S."/>
            <person name="Shumway M."/>
            <person name="Koo H."/>
            <person name="Zhao Y."/>
            <person name="Holmes M."/>
            <person name="Miller J."/>
            <person name="Schatz M."/>
            <person name="Pop M."/>
            <person name="Pai G."/>
            <person name="Utterback T."/>
            <person name="Rogers Y.-H."/>
            <person name="Kravitz S."/>
            <person name="Fraser C.M."/>
        </authorList>
    </citation>
    <scope>NUCLEOTIDE SEQUENCE</scope>
    <source>
        <strain evidence="8">Liverpool</strain>
    </source>
</reference>
<evidence type="ECO:0000256" key="3">
    <source>
        <dbReference type="ARBA" id="ARBA00022825"/>
    </source>
</evidence>
<comment type="similarity">
    <text evidence="5">Belongs to the peptidase S1 family. CLIP subfamily.</text>
</comment>
<keyword evidence="4" id="KW-1015">Disulfide bond</keyword>
<dbReference type="PROSITE" id="PS50240">
    <property type="entry name" value="TRYPSIN_DOM"/>
    <property type="match status" value="1"/>
</dbReference>
<evidence type="ECO:0000256" key="5">
    <source>
        <dbReference type="ARBA" id="ARBA00024195"/>
    </source>
</evidence>
<feature type="signal peptide" evidence="6">
    <location>
        <begin position="1"/>
        <end position="32"/>
    </location>
</feature>
<gene>
    <name evidence="8" type="ORF">AaeL_AAEL005596</name>
</gene>
<dbReference type="SUPFAM" id="SSF50494">
    <property type="entry name" value="Trypsin-like serine proteases"/>
    <property type="match status" value="1"/>
</dbReference>
<feature type="domain" description="Peptidase S1" evidence="7">
    <location>
        <begin position="76"/>
        <end position="295"/>
    </location>
</feature>
<dbReference type="InterPro" id="IPR018114">
    <property type="entry name" value="TRYPSIN_HIS"/>
</dbReference>
<dbReference type="PANTHER" id="PTHR24276">
    <property type="entry name" value="POLYSERASE-RELATED"/>
    <property type="match status" value="1"/>
</dbReference>
<evidence type="ECO:0000256" key="1">
    <source>
        <dbReference type="ARBA" id="ARBA00022670"/>
    </source>
</evidence>
<keyword evidence="2" id="KW-0378">Hydrolase</keyword>
<dbReference type="SMART" id="SM00020">
    <property type="entry name" value="Tryp_SPc"/>
    <property type="match status" value="1"/>
</dbReference>
<sequence>MFRSSQLVIGSLCAIRMRIVCLLLLLASLVDGNNQLTIQEVLARVHRTPPVLASVVARATNVVHLTKIAMTSRRMSVGSEETTIEAYPYQVAILYYNVQFCGGSIISDSWVLTAAHCLDWKPKNNDISIRSGSSSRSGGGSVHPIHYYHIHEEYNPNDYPRDVATIRVRFPFSAVASQIVPLARREWISGNVTVTGWGKNSDGKVPDVLAKVVLPVVNRKTCDFLWEGLITDDMICAGDSGSDSCDGDSGGPAVQNGIQYGIVSWGRTVCGTALPGVYTNIAHPAIRGFIKRTTMV</sequence>
<dbReference type="InterPro" id="IPR009003">
    <property type="entry name" value="Peptidase_S1_PA"/>
</dbReference>
<dbReference type="PRINTS" id="PR00722">
    <property type="entry name" value="CHYMOTRYPSIN"/>
</dbReference>
<evidence type="ECO:0000256" key="6">
    <source>
        <dbReference type="SAM" id="SignalP"/>
    </source>
</evidence>
<protein>
    <submittedName>
        <fullName evidence="8">AAEL005596-PA</fullName>
    </submittedName>
</protein>
<organism evidence="8 9">
    <name type="scientific">Aedes aegypti</name>
    <name type="common">Yellowfever mosquito</name>
    <name type="synonym">Culex aegypti</name>
    <dbReference type="NCBI Taxonomy" id="7159"/>
    <lineage>
        <taxon>Eukaryota</taxon>
        <taxon>Metazoa</taxon>
        <taxon>Ecdysozoa</taxon>
        <taxon>Arthropoda</taxon>
        <taxon>Hexapoda</taxon>
        <taxon>Insecta</taxon>
        <taxon>Pterygota</taxon>
        <taxon>Neoptera</taxon>
        <taxon>Endopterygota</taxon>
        <taxon>Diptera</taxon>
        <taxon>Nematocera</taxon>
        <taxon>Culicoidea</taxon>
        <taxon>Culicidae</taxon>
        <taxon>Culicinae</taxon>
        <taxon>Aedini</taxon>
        <taxon>Aedes</taxon>
        <taxon>Stegomyia</taxon>
    </lineage>
</organism>
<evidence type="ECO:0000256" key="2">
    <source>
        <dbReference type="ARBA" id="ARBA00022801"/>
    </source>
</evidence>
<dbReference type="GO" id="GO:0004252">
    <property type="term" value="F:serine-type endopeptidase activity"/>
    <property type="evidence" value="ECO:0007669"/>
    <property type="project" value="InterPro"/>
</dbReference>
<reference evidence="8" key="2">
    <citation type="journal article" date="2007" name="Science">
        <title>Genome sequence of Aedes aegypti, a major arbovirus vector.</title>
        <authorList>
            <person name="Nene V."/>
            <person name="Wortman J.R."/>
            <person name="Lawson D."/>
            <person name="Haas B."/>
            <person name="Kodira C."/>
            <person name="Tu Z.J."/>
            <person name="Loftus B."/>
            <person name="Xi Z."/>
            <person name="Megy K."/>
            <person name="Grabherr M."/>
            <person name="Ren Q."/>
            <person name="Zdobnov E.M."/>
            <person name="Lobo N.F."/>
            <person name="Campbell K.S."/>
            <person name="Brown S.E."/>
            <person name="Bonaldo M.F."/>
            <person name="Zhu J."/>
            <person name="Sinkins S.P."/>
            <person name="Hogenkamp D.G."/>
            <person name="Amedeo P."/>
            <person name="Arensburger P."/>
            <person name="Atkinson P.W."/>
            <person name="Bidwell S."/>
            <person name="Biedler J."/>
            <person name="Birney E."/>
            <person name="Bruggner R.V."/>
            <person name="Costas J."/>
            <person name="Coy M.R."/>
            <person name="Crabtree J."/>
            <person name="Crawford M."/>
            <person name="Debruyn B."/>
            <person name="Decaprio D."/>
            <person name="Eiglmeier K."/>
            <person name="Eisenstadt E."/>
            <person name="El-Dorry H."/>
            <person name="Gelbart W.M."/>
            <person name="Gomes S.L."/>
            <person name="Hammond M."/>
            <person name="Hannick L.I."/>
            <person name="Hogan J.R."/>
            <person name="Holmes M.H."/>
            <person name="Jaffe D."/>
            <person name="Johnston J.S."/>
            <person name="Kennedy R.C."/>
            <person name="Koo H."/>
            <person name="Kravitz S."/>
            <person name="Kriventseva E.V."/>
            <person name="Kulp D."/>
            <person name="Labutti K."/>
            <person name="Lee E."/>
            <person name="Li S."/>
            <person name="Lovin D.D."/>
            <person name="Mao C."/>
            <person name="Mauceli E."/>
            <person name="Menck C.F."/>
            <person name="Miller J.R."/>
            <person name="Montgomery P."/>
            <person name="Mori A."/>
            <person name="Nascimento A.L."/>
            <person name="Naveira H.F."/>
            <person name="Nusbaum C."/>
            <person name="O'leary S."/>
            <person name="Orvis J."/>
            <person name="Pertea M."/>
            <person name="Quesneville H."/>
            <person name="Reidenbach K.R."/>
            <person name="Rogers Y.H."/>
            <person name="Roth C.W."/>
            <person name="Schneider J.R."/>
            <person name="Schatz M."/>
            <person name="Shumway M."/>
            <person name="Stanke M."/>
            <person name="Stinson E.O."/>
            <person name="Tubio J.M."/>
            <person name="Vanzee J.P."/>
            <person name="Verjovski-Almeida S."/>
            <person name="Werner D."/>
            <person name="White O."/>
            <person name="Wyder S."/>
            <person name="Zeng Q."/>
            <person name="Zhao Q."/>
            <person name="Zhao Y."/>
            <person name="Hill C.A."/>
            <person name="Raikhel A.S."/>
            <person name="Soares M.B."/>
            <person name="Knudson D.L."/>
            <person name="Lee N.H."/>
            <person name="Galagan J."/>
            <person name="Salzberg S.L."/>
            <person name="Paulsen I.T."/>
            <person name="Dimopoulos G."/>
            <person name="Collins F.H."/>
            <person name="Birren B."/>
            <person name="Fraser-Liggett C.M."/>
            <person name="Severson D.W."/>
        </authorList>
    </citation>
    <scope>NUCLEOTIDE SEQUENCE [LARGE SCALE GENOMIC DNA]</scope>
    <source>
        <strain evidence="8">Liverpool</strain>
    </source>
</reference>
<dbReference type="PANTHER" id="PTHR24276:SF91">
    <property type="entry name" value="AT26814P-RELATED"/>
    <property type="match status" value="1"/>
</dbReference>
<keyword evidence="1" id="KW-0645">Protease</keyword>
<dbReference type="KEGG" id="aag:5566732"/>
<dbReference type="GO" id="GO:0006508">
    <property type="term" value="P:proteolysis"/>
    <property type="evidence" value="ECO:0007669"/>
    <property type="project" value="UniProtKB-KW"/>
</dbReference>
<proteinExistence type="inferred from homology"/>
<feature type="chain" id="PRO_5035322978" evidence="6">
    <location>
        <begin position="33"/>
        <end position="296"/>
    </location>
</feature>
<evidence type="ECO:0000259" key="7">
    <source>
        <dbReference type="PROSITE" id="PS50240"/>
    </source>
</evidence>
<dbReference type="InterPro" id="IPR043504">
    <property type="entry name" value="Peptidase_S1_PA_chymotrypsin"/>
</dbReference>
<accession>Q179J1</accession>
<dbReference type="Pfam" id="PF00089">
    <property type="entry name" value="Trypsin"/>
    <property type="match status" value="1"/>
</dbReference>
<keyword evidence="6" id="KW-0732">Signal</keyword>
<dbReference type="AlphaFoldDB" id="Q179J1"/>
<dbReference type="InterPro" id="IPR050430">
    <property type="entry name" value="Peptidase_S1"/>
</dbReference>
<dbReference type="Proteomes" id="UP000682892">
    <property type="component" value="Unassembled WGS sequence"/>
</dbReference>
<dbReference type="OrthoDB" id="10059102at2759"/>